<proteinExistence type="predicted"/>
<dbReference type="SUPFAM" id="SSF51905">
    <property type="entry name" value="FAD/NAD(P)-binding domain"/>
    <property type="match status" value="2"/>
</dbReference>
<evidence type="ECO:0000256" key="1">
    <source>
        <dbReference type="ARBA" id="ARBA00001974"/>
    </source>
</evidence>
<dbReference type="Proteomes" id="UP001217089">
    <property type="component" value="Unassembled WGS sequence"/>
</dbReference>
<keyword evidence="2" id="KW-0285">Flavoprotein</keyword>
<dbReference type="PRINTS" id="PR00419">
    <property type="entry name" value="ADXRDTASE"/>
</dbReference>
<dbReference type="InterPro" id="IPR036188">
    <property type="entry name" value="FAD/NAD-bd_sf"/>
</dbReference>
<keyword evidence="3" id="KW-0274">FAD</keyword>
<keyword evidence="7" id="KW-1185">Reference proteome</keyword>
<evidence type="ECO:0008006" key="8">
    <source>
        <dbReference type="Google" id="ProtNLM"/>
    </source>
</evidence>
<evidence type="ECO:0000313" key="7">
    <source>
        <dbReference type="Proteomes" id="UP001217089"/>
    </source>
</evidence>
<evidence type="ECO:0000256" key="2">
    <source>
        <dbReference type="ARBA" id="ARBA00022630"/>
    </source>
</evidence>
<protein>
    <recommendedName>
        <fullName evidence="8">Adrenodoxin-NADP(+) reductase</fullName>
    </recommendedName>
</protein>
<reference evidence="6 7" key="1">
    <citation type="submission" date="2022-12" db="EMBL/GenBank/DDBJ databases">
        <title>Chromosome-level genome of Tegillarca granosa.</title>
        <authorList>
            <person name="Kim J."/>
        </authorList>
    </citation>
    <scope>NUCLEOTIDE SEQUENCE [LARGE SCALE GENOMIC DNA]</scope>
    <source>
        <strain evidence="6">Teg-2019</strain>
        <tissue evidence="6">Adductor muscle</tissue>
    </source>
</reference>
<dbReference type="Gene3D" id="3.50.50.60">
    <property type="entry name" value="FAD/NAD(P)-binding domain"/>
    <property type="match status" value="1"/>
</dbReference>
<comment type="caution">
    <text evidence="6">The sequence shown here is derived from an EMBL/GenBank/DDBJ whole genome shotgun (WGS) entry which is preliminary data.</text>
</comment>
<comment type="cofactor">
    <cofactor evidence="1">
        <name>FAD</name>
        <dbReference type="ChEBI" id="CHEBI:57692"/>
    </cofactor>
</comment>
<dbReference type="InterPro" id="IPR055275">
    <property type="entry name" value="Ferredox_Rdtase"/>
</dbReference>
<gene>
    <name evidence="6" type="ORF">KUTeg_003570</name>
</gene>
<keyword evidence="4" id="KW-0521">NADP</keyword>
<evidence type="ECO:0000256" key="3">
    <source>
        <dbReference type="ARBA" id="ARBA00022827"/>
    </source>
</evidence>
<sequence>MIKNSKAKKFLRFDLFLNWAKTKKIMRLVFRRICEHHFRWLLRKSNKSSSVLNLRRHNHHVCIGNQEVKVDIYEKLPVPFGLVRYGVAPDHPEVKNVIHTFTQTAKNDRCSFIGNVTVGQDVTDLDNIVAARNFVGWFNGLPQDKDLEVNLDVESAVILGQGNVALDVARILLLPLEELQKTDISQHALEALKHSKIKKVYIVGRRGPLQVAFTIKELREMIKLSGTRPLLHTEDFKDLNTVIKDVPRQRKRLMELMYKTCMEPTENDINLWKQADREWELKFLRSPVEFLGTSAGDNILTQTASVYCSGWISGGPVGVILTTMTDGFETGKLVLKDLADGKSR</sequence>
<evidence type="ECO:0000313" key="6">
    <source>
        <dbReference type="EMBL" id="KAJ8318479.1"/>
    </source>
</evidence>
<accession>A0ABQ9FMH9</accession>
<keyword evidence="5" id="KW-0560">Oxidoreductase</keyword>
<name>A0ABQ9FMH9_TEGGR</name>
<dbReference type="PANTHER" id="PTHR48467">
    <property type="entry name" value="GLUTAMATE SYNTHASE 1 [NADH], CHLOROPLASTIC-LIKE"/>
    <property type="match status" value="1"/>
</dbReference>
<organism evidence="6 7">
    <name type="scientific">Tegillarca granosa</name>
    <name type="common">Malaysian cockle</name>
    <name type="synonym">Anadara granosa</name>
    <dbReference type="NCBI Taxonomy" id="220873"/>
    <lineage>
        <taxon>Eukaryota</taxon>
        <taxon>Metazoa</taxon>
        <taxon>Spiralia</taxon>
        <taxon>Lophotrochozoa</taxon>
        <taxon>Mollusca</taxon>
        <taxon>Bivalvia</taxon>
        <taxon>Autobranchia</taxon>
        <taxon>Pteriomorphia</taxon>
        <taxon>Arcoida</taxon>
        <taxon>Arcoidea</taxon>
        <taxon>Arcidae</taxon>
        <taxon>Tegillarca</taxon>
    </lineage>
</organism>
<dbReference type="EMBL" id="JARBDR010000214">
    <property type="protein sequence ID" value="KAJ8318479.1"/>
    <property type="molecule type" value="Genomic_DNA"/>
</dbReference>
<dbReference type="PANTHER" id="PTHR48467:SF1">
    <property type="entry name" value="GLUTAMATE SYNTHASE 1 [NADH], CHLOROPLASTIC-LIKE"/>
    <property type="match status" value="1"/>
</dbReference>
<evidence type="ECO:0000256" key="5">
    <source>
        <dbReference type="ARBA" id="ARBA00023002"/>
    </source>
</evidence>
<evidence type="ECO:0000256" key="4">
    <source>
        <dbReference type="ARBA" id="ARBA00022857"/>
    </source>
</evidence>